<evidence type="ECO:0000256" key="1">
    <source>
        <dbReference type="ARBA" id="ARBA00022490"/>
    </source>
</evidence>
<dbReference type="SUPFAM" id="SSF53335">
    <property type="entry name" value="S-adenosyl-L-methionine-dependent methyltransferases"/>
    <property type="match status" value="1"/>
</dbReference>
<dbReference type="Gene3D" id="3.40.50.150">
    <property type="entry name" value="Vaccinia Virus protein VP39"/>
    <property type="match status" value="1"/>
</dbReference>
<keyword evidence="5" id="KW-0949">S-adenosyl-L-methionine</keyword>
<dbReference type="CDD" id="cd02440">
    <property type="entry name" value="AdoMet_MTases"/>
    <property type="match status" value="1"/>
</dbReference>
<dbReference type="Pfam" id="PF05175">
    <property type="entry name" value="MTS"/>
    <property type="match status" value="1"/>
</dbReference>
<dbReference type="GO" id="GO:0032259">
    <property type="term" value="P:methylation"/>
    <property type="evidence" value="ECO:0007669"/>
    <property type="project" value="UniProtKB-KW"/>
</dbReference>
<keyword evidence="3 7" id="KW-0489">Methyltransferase</keyword>
<dbReference type="InterPro" id="IPR029063">
    <property type="entry name" value="SAM-dependent_MTases_sf"/>
</dbReference>
<proteinExistence type="predicted"/>
<keyword evidence="8" id="KW-1185">Reference proteome</keyword>
<protein>
    <submittedName>
        <fullName evidence="7">Ribosomal RNA small subunit methyltransferase C</fullName>
    </submittedName>
</protein>
<dbReference type="Proteomes" id="UP001055117">
    <property type="component" value="Unassembled WGS sequence"/>
</dbReference>
<evidence type="ECO:0000256" key="5">
    <source>
        <dbReference type="ARBA" id="ARBA00022691"/>
    </source>
</evidence>
<comment type="caution">
    <text evidence="7">The sequence shown here is derived from an EMBL/GenBank/DDBJ whole genome shotgun (WGS) entry which is preliminary data.</text>
</comment>
<keyword evidence="2" id="KW-0698">rRNA processing</keyword>
<dbReference type="PANTHER" id="PTHR47816">
    <property type="entry name" value="RIBOSOMAL RNA SMALL SUBUNIT METHYLTRANSFERASE C"/>
    <property type="match status" value="1"/>
</dbReference>
<feature type="domain" description="Methyltransferase small" evidence="6">
    <location>
        <begin position="138"/>
        <end position="302"/>
    </location>
</feature>
<keyword evidence="1" id="KW-0963">Cytoplasm</keyword>
<accession>A0ABQ4QKJ0</accession>
<evidence type="ECO:0000256" key="2">
    <source>
        <dbReference type="ARBA" id="ARBA00022552"/>
    </source>
</evidence>
<sequence length="306" mass="32407">MSDTSLSDAVYGLPPAELADVPPGAVQVSPLVPGSARLEDCADLSLARVWMLAPPGTVERRFVLAQALRALRPGGDLLALAPKDRGGARLARELSDLGCGSAEEARRHHRICRVVRPEGALPLDAALSEGAPRHIDNLALCTQPGIFSWDRLDPGSALLLATLPALKGAGADLGCGLGILARAVLASPAVTALTLVDVDRRAVEMARRNVGDPRSSIRWADIRAADLGLTRLDFVVTNPPFHDGGAEDQKLGQVFIRRAAEALRPGGSLWLTANAHLPYERVLGEAFKAVTVKASAHGYKVFEARK</sequence>
<dbReference type="InterPro" id="IPR046977">
    <property type="entry name" value="RsmC/RlmG"/>
</dbReference>
<organism evidence="7 8">
    <name type="scientific">Methylobacterium cerastii</name>
    <dbReference type="NCBI Taxonomy" id="932741"/>
    <lineage>
        <taxon>Bacteria</taxon>
        <taxon>Pseudomonadati</taxon>
        <taxon>Pseudomonadota</taxon>
        <taxon>Alphaproteobacteria</taxon>
        <taxon>Hyphomicrobiales</taxon>
        <taxon>Methylobacteriaceae</taxon>
        <taxon>Methylobacterium</taxon>
    </lineage>
</organism>
<keyword evidence="4" id="KW-0808">Transferase</keyword>
<evidence type="ECO:0000313" key="8">
    <source>
        <dbReference type="Proteomes" id="UP001055117"/>
    </source>
</evidence>
<dbReference type="InterPro" id="IPR007848">
    <property type="entry name" value="Small_mtfrase_dom"/>
</dbReference>
<dbReference type="InterPro" id="IPR002052">
    <property type="entry name" value="DNA_methylase_N6_adenine_CS"/>
</dbReference>
<evidence type="ECO:0000256" key="4">
    <source>
        <dbReference type="ARBA" id="ARBA00022679"/>
    </source>
</evidence>
<gene>
    <name evidence="7" type="primary">rsmC_2</name>
    <name evidence="7" type="ORF">AFCDBAGC_3440</name>
</gene>
<evidence type="ECO:0000259" key="6">
    <source>
        <dbReference type="Pfam" id="PF05175"/>
    </source>
</evidence>
<dbReference type="EMBL" id="BPQG01000052">
    <property type="protein sequence ID" value="GJD45566.1"/>
    <property type="molecule type" value="Genomic_DNA"/>
</dbReference>
<name>A0ABQ4QKJ0_9HYPH</name>
<reference evidence="7 8" key="1">
    <citation type="journal article" date="2021" name="Front. Microbiol.">
        <title>Comprehensive Comparative Genomics and Phenotyping of Methylobacterium Species.</title>
        <authorList>
            <person name="Alessa O."/>
            <person name="Ogura Y."/>
            <person name="Fujitani Y."/>
            <person name="Takami H."/>
            <person name="Hayashi T."/>
            <person name="Sahin N."/>
            <person name="Tani A."/>
        </authorList>
    </citation>
    <scope>NUCLEOTIDE SEQUENCE [LARGE SCALE GENOMIC DNA]</scope>
    <source>
        <strain evidence="7 8">DSM 23679</strain>
    </source>
</reference>
<dbReference type="PANTHER" id="PTHR47816:SF4">
    <property type="entry name" value="RIBOSOMAL RNA SMALL SUBUNIT METHYLTRANSFERASE C"/>
    <property type="match status" value="1"/>
</dbReference>
<dbReference type="PROSITE" id="PS00092">
    <property type="entry name" value="N6_MTASE"/>
    <property type="match status" value="1"/>
</dbReference>
<dbReference type="GO" id="GO:0008168">
    <property type="term" value="F:methyltransferase activity"/>
    <property type="evidence" value="ECO:0007669"/>
    <property type="project" value="UniProtKB-KW"/>
</dbReference>
<evidence type="ECO:0000256" key="3">
    <source>
        <dbReference type="ARBA" id="ARBA00022603"/>
    </source>
</evidence>
<evidence type="ECO:0000313" key="7">
    <source>
        <dbReference type="EMBL" id="GJD45566.1"/>
    </source>
</evidence>
<dbReference type="RefSeq" id="WP_147827850.1">
    <property type="nucleotide sequence ID" value="NZ_BPQG01000052.1"/>
</dbReference>